<evidence type="ECO:0000256" key="5">
    <source>
        <dbReference type="PROSITE-ProRule" id="PRU00042"/>
    </source>
</evidence>
<dbReference type="PANTHER" id="PTHR14003:SF19">
    <property type="entry name" value="YY2 TRANSCRIPTION FACTOR"/>
    <property type="match status" value="1"/>
</dbReference>
<sequence length="387" mass="44489">MIKETIIPTIDQQSEIENRKKYVLEEQKKILLIQKEFEKTDSKMALTKKMESYKIVQIIDGKKRFACTFFGCEKTFTTSGHVARHLRIHNQIKPFACPIEECNSIFARHDNMKQHHKAHLKRLQNCKNEKIFSKPKVLKKFITRTEDTSLVSENTPQEQNLRLTIEVPKEEPYQLRLLDLNQTPTQNIEYNGNQFPSPISLDFNHNNSYDQLNQANCNGKFDSQGACESQQYYTPVVPYFCNKGITSSPLHETSHFNNISTTAIYKPEILDPLNGCFAETQANRNVYNNQPSPPLGNFHCLTSSPSQFEVGRNSTEGSLLIRPNSCAEFSTVRQASYHDSPIIPHYLGTPISPQYQQLPLLQDSEFNPSQNFQCFPQQYILNNEGND</sequence>
<comment type="caution">
    <text evidence="7">The sequence shown here is derived from an EMBL/GenBank/DDBJ whole genome shotgun (WGS) entry which is preliminary data.</text>
</comment>
<evidence type="ECO:0000256" key="2">
    <source>
        <dbReference type="ARBA" id="ARBA00022737"/>
    </source>
</evidence>
<accession>A0AAD5TXT7</accession>
<protein>
    <submittedName>
        <fullName evidence="7">Transcriptional repressor</fullName>
    </submittedName>
</protein>
<keyword evidence="8" id="KW-1185">Reference proteome</keyword>
<evidence type="ECO:0000256" key="3">
    <source>
        <dbReference type="ARBA" id="ARBA00022771"/>
    </source>
</evidence>
<evidence type="ECO:0000313" key="8">
    <source>
        <dbReference type="Proteomes" id="UP001211065"/>
    </source>
</evidence>
<feature type="non-terminal residue" evidence="7">
    <location>
        <position position="387"/>
    </location>
</feature>
<dbReference type="PROSITE" id="PS50157">
    <property type="entry name" value="ZINC_FINGER_C2H2_2"/>
    <property type="match status" value="2"/>
</dbReference>
<keyword evidence="1" id="KW-0479">Metal-binding</keyword>
<dbReference type="Proteomes" id="UP001211065">
    <property type="component" value="Unassembled WGS sequence"/>
</dbReference>
<reference evidence="7" key="1">
    <citation type="submission" date="2020-05" db="EMBL/GenBank/DDBJ databases">
        <title>Phylogenomic resolution of chytrid fungi.</title>
        <authorList>
            <person name="Stajich J.E."/>
            <person name="Amses K."/>
            <person name="Simmons R."/>
            <person name="Seto K."/>
            <person name="Myers J."/>
            <person name="Bonds A."/>
            <person name="Quandt C.A."/>
            <person name="Barry K."/>
            <person name="Liu P."/>
            <person name="Grigoriev I."/>
            <person name="Longcore J.E."/>
            <person name="James T.Y."/>
        </authorList>
    </citation>
    <scope>NUCLEOTIDE SEQUENCE</scope>
    <source>
        <strain evidence="7">JEL0476</strain>
    </source>
</reference>
<keyword evidence="4" id="KW-0862">Zinc</keyword>
<dbReference type="GO" id="GO:0008270">
    <property type="term" value="F:zinc ion binding"/>
    <property type="evidence" value="ECO:0007669"/>
    <property type="project" value="UniProtKB-KW"/>
</dbReference>
<dbReference type="SMART" id="SM00355">
    <property type="entry name" value="ZnF_C2H2"/>
    <property type="match status" value="2"/>
</dbReference>
<dbReference type="PANTHER" id="PTHR14003">
    <property type="entry name" value="TRANSCRIPTIONAL REPRESSOR PROTEIN YY"/>
    <property type="match status" value="1"/>
</dbReference>
<dbReference type="InterPro" id="IPR036236">
    <property type="entry name" value="Znf_C2H2_sf"/>
</dbReference>
<dbReference type="GO" id="GO:0000978">
    <property type="term" value="F:RNA polymerase II cis-regulatory region sequence-specific DNA binding"/>
    <property type="evidence" value="ECO:0007669"/>
    <property type="project" value="TreeGrafter"/>
</dbReference>
<dbReference type="InterPro" id="IPR013087">
    <property type="entry name" value="Znf_C2H2_type"/>
</dbReference>
<keyword evidence="2" id="KW-0677">Repeat</keyword>
<organism evidence="7 8">
    <name type="scientific">Clydaea vesicula</name>
    <dbReference type="NCBI Taxonomy" id="447962"/>
    <lineage>
        <taxon>Eukaryota</taxon>
        <taxon>Fungi</taxon>
        <taxon>Fungi incertae sedis</taxon>
        <taxon>Chytridiomycota</taxon>
        <taxon>Chytridiomycota incertae sedis</taxon>
        <taxon>Chytridiomycetes</taxon>
        <taxon>Lobulomycetales</taxon>
        <taxon>Lobulomycetaceae</taxon>
        <taxon>Clydaea</taxon>
    </lineage>
</organism>
<keyword evidence="3 5" id="KW-0863">Zinc-finger</keyword>
<evidence type="ECO:0000256" key="1">
    <source>
        <dbReference type="ARBA" id="ARBA00022723"/>
    </source>
</evidence>
<proteinExistence type="predicted"/>
<dbReference type="GO" id="GO:0005667">
    <property type="term" value="C:transcription regulator complex"/>
    <property type="evidence" value="ECO:0007669"/>
    <property type="project" value="TreeGrafter"/>
</dbReference>
<feature type="domain" description="C2H2-type" evidence="6">
    <location>
        <begin position="95"/>
        <end position="119"/>
    </location>
</feature>
<dbReference type="PROSITE" id="PS00028">
    <property type="entry name" value="ZINC_FINGER_C2H2_1"/>
    <property type="match status" value="2"/>
</dbReference>
<dbReference type="EMBL" id="JADGJW010000957">
    <property type="protein sequence ID" value="KAJ3209148.1"/>
    <property type="molecule type" value="Genomic_DNA"/>
</dbReference>
<evidence type="ECO:0000259" key="6">
    <source>
        <dbReference type="PROSITE" id="PS50157"/>
    </source>
</evidence>
<dbReference type="Pfam" id="PF00096">
    <property type="entry name" value="zf-C2H2"/>
    <property type="match status" value="1"/>
</dbReference>
<dbReference type="Gene3D" id="3.30.160.60">
    <property type="entry name" value="Classic Zinc Finger"/>
    <property type="match status" value="2"/>
</dbReference>
<dbReference type="AlphaFoldDB" id="A0AAD5TXT7"/>
<dbReference type="GO" id="GO:0000981">
    <property type="term" value="F:DNA-binding transcription factor activity, RNA polymerase II-specific"/>
    <property type="evidence" value="ECO:0007669"/>
    <property type="project" value="TreeGrafter"/>
</dbReference>
<name>A0AAD5TXT7_9FUNG</name>
<dbReference type="GO" id="GO:0000785">
    <property type="term" value="C:chromatin"/>
    <property type="evidence" value="ECO:0007669"/>
    <property type="project" value="TreeGrafter"/>
</dbReference>
<dbReference type="GO" id="GO:0031519">
    <property type="term" value="C:PcG protein complex"/>
    <property type="evidence" value="ECO:0007669"/>
    <property type="project" value="TreeGrafter"/>
</dbReference>
<gene>
    <name evidence="7" type="primary">NRG1_2</name>
    <name evidence="7" type="ORF">HK099_008567</name>
</gene>
<evidence type="ECO:0000256" key="4">
    <source>
        <dbReference type="ARBA" id="ARBA00022833"/>
    </source>
</evidence>
<dbReference type="SUPFAM" id="SSF57667">
    <property type="entry name" value="beta-beta-alpha zinc fingers"/>
    <property type="match status" value="2"/>
</dbReference>
<feature type="domain" description="C2H2-type" evidence="6">
    <location>
        <begin position="65"/>
        <end position="94"/>
    </location>
</feature>
<evidence type="ECO:0000313" key="7">
    <source>
        <dbReference type="EMBL" id="KAJ3209148.1"/>
    </source>
</evidence>